<accession>A0A523UNN3</accession>
<organism evidence="4 5">
    <name type="scientific">candidate division TA06 bacterium</name>
    <dbReference type="NCBI Taxonomy" id="2250710"/>
    <lineage>
        <taxon>Bacteria</taxon>
        <taxon>Bacteria division TA06</taxon>
    </lineage>
</organism>
<dbReference type="Pfam" id="PF00534">
    <property type="entry name" value="Glycos_transf_1"/>
    <property type="match status" value="1"/>
</dbReference>
<evidence type="ECO:0000259" key="2">
    <source>
        <dbReference type="Pfam" id="PF00534"/>
    </source>
</evidence>
<dbReference type="GO" id="GO:0016757">
    <property type="term" value="F:glycosyltransferase activity"/>
    <property type="evidence" value="ECO:0007669"/>
    <property type="project" value="InterPro"/>
</dbReference>
<proteinExistence type="predicted"/>
<name>A0A523UNN3_UNCT6</name>
<evidence type="ECO:0000256" key="1">
    <source>
        <dbReference type="ARBA" id="ARBA00022679"/>
    </source>
</evidence>
<evidence type="ECO:0000313" key="4">
    <source>
        <dbReference type="EMBL" id="TET43911.1"/>
    </source>
</evidence>
<evidence type="ECO:0000313" key="5">
    <source>
        <dbReference type="Proteomes" id="UP000315525"/>
    </source>
</evidence>
<dbReference type="PANTHER" id="PTHR46401:SF2">
    <property type="entry name" value="GLYCOSYLTRANSFERASE WBBK-RELATED"/>
    <property type="match status" value="1"/>
</dbReference>
<dbReference type="CDD" id="cd03809">
    <property type="entry name" value="GT4_MtfB-like"/>
    <property type="match status" value="1"/>
</dbReference>
<protein>
    <submittedName>
        <fullName evidence="4">Glycosyltransferase family 1 protein</fullName>
    </submittedName>
</protein>
<keyword evidence="1 4" id="KW-0808">Transferase</keyword>
<dbReference type="InterPro" id="IPR028098">
    <property type="entry name" value="Glyco_trans_4-like_N"/>
</dbReference>
<dbReference type="GO" id="GO:0009103">
    <property type="term" value="P:lipopolysaccharide biosynthetic process"/>
    <property type="evidence" value="ECO:0007669"/>
    <property type="project" value="TreeGrafter"/>
</dbReference>
<dbReference type="Proteomes" id="UP000315525">
    <property type="component" value="Unassembled WGS sequence"/>
</dbReference>
<dbReference type="FunFam" id="3.40.50.2000:FF:000119">
    <property type="entry name" value="Glycosyl transferase group 1"/>
    <property type="match status" value="1"/>
</dbReference>
<gene>
    <name evidence="4" type="ORF">E3J62_11900</name>
</gene>
<dbReference type="AlphaFoldDB" id="A0A523UNN3"/>
<dbReference type="Pfam" id="PF13439">
    <property type="entry name" value="Glyco_transf_4"/>
    <property type="match status" value="1"/>
</dbReference>
<sequence length="380" mass="43528">MRVGIDYKSALPIRVGIGRYTRNLVKSLAELDRENKYLLFCFLFKDYAKKLAMASFPAASNFKVMSAPIPVKVTRFWANRLNIPIEWLIGSFDVVHFPEPYPFRSKSARTIVTVHDIGFALWPEMFTKEMRALLEKQMRCVVEKVDSIIAVSRTTRSDLLEVYGFDKERIHIIEHGVEESFRPITDSGSLEALRRRYKLPEKFVLCVGTLEPRKNHVRLIQAFQLMCERHTDKYRLVVCGKKGWMYDEIFALAETSRSKETVMFTGYVPDEEMPYLYNLASVVAYPSLYEGFGLPVVEAMACGKPVLTSNRGAMADVAGDSALLVNPEDVNDMAEGLYRLISDDELRERLKLAGRKRASTFTWEKAARATLDVYDRVVRN</sequence>
<dbReference type="InterPro" id="IPR001296">
    <property type="entry name" value="Glyco_trans_1"/>
</dbReference>
<feature type="domain" description="Glycosyltransferase subfamily 4-like N-terminal" evidence="3">
    <location>
        <begin position="16"/>
        <end position="179"/>
    </location>
</feature>
<dbReference type="SUPFAM" id="SSF53756">
    <property type="entry name" value="UDP-Glycosyltransferase/glycogen phosphorylase"/>
    <property type="match status" value="1"/>
</dbReference>
<dbReference type="PANTHER" id="PTHR46401">
    <property type="entry name" value="GLYCOSYLTRANSFERASE WBBK-RELATED"/>
    <property type="match status" value="1"/>
</dbReference>
<dbReference type="EMBL" id="SOJN01000143">
    <property type="protein sequence ID" value="TET43911.1"/>
    <property type="molecule type" value="Genomic_DNA"/>
</dbReference>
<dbReference type="Gene3D" id="3.40.50.2000">
    <property type="entry name" value="Glycogen Phosphorylase B"/>
    <property type="match status" value="2"/>
</dbReference>
<reference evidence="4 5" key="1">
    <citation type="submission" date="2019-03" db="EMBL/GenBank/DDBJ databases">
        <title>Metabolic potential of uncultured bacteria and archaea associated with petroleum seepage in deep-sea sediments.</title>
        <authorList>
            <person name="Dong X."/>
            <person name="Hubert C."/>
        </authorList>
    </citation>
    <scope>NUCLEOTIDE SEQUENCE [LARGE SCALE GENOMIC DNA]</scope>
    <source>
        <strain evidence="4">E44_bin18</strain>
    </source>
</reference>
<evidence type="ECO:0000259" key="3">
    <source>
        <dbReference type="Pfam" id="PF13439"/>
    </source>
</evidence>
<comment type="caution">
    <text evidence="4">The sequence shown here is derived from an EMBL/GenBank/DDBJ whole genome shotgun (WGS) entry which is preliminary data.</text>
</comment>
<feature type="domain" description="Glycosyl transferase family 1" evidence="2">
    <location>
        <begin position="200"/>
        <end position="357"/>
    </location>
</feature>